<evidence type="ECO:0000313" key="2">
    <source>
        <dbReference type="Proteomes" id="UP000504608"/>
    </source>
</evidence>
<dbReference type="InterPro" id="IPR014729">
    <property type="entry name" value="Rossmann-like_a/b/a_fold"/>
</dbReference>
<dbReference type="OrthoDB" id="843225at2759"/>
<dbReference type="InterPro" id="IPR006016">
    <property type="entry name" value="UspA"/>
</dbReference>
<dbReference type="Proteomes" id="UP000504608">
    <property type="component" value="Unplaced"/>
</dbReference>
<dbReference type="KEGG" id="cmax:111493887"/>
<name>A0A6J1KHF4_CUCMA</name>
<dbReference type="RefSeq" id="XP_022999559.1">
    <property type="nucleotide sequence ID" value="XM_023143791.1"/>
</dbReference>
<dbReference type="SUPFAM" id="SSF52402">
    <property type="entry name" value="Adenine nucleotide alpha hydrolases-like"/>
    <property type="match status" value="1"/>
</dbReference>
<evidence type="ECO:0000259" key="1">
    <source>
        <dbReference type="Pfam" id="PF00582"/>
    </source>
</evidence>
<dbReference type="InterPro" id="IPR006015">
    <property type="entry name" value="Universal_stress_UspA"/>
</dbReference>
<dbReference type="PANTHER" id="PTHR31964">
    <property type="entry name" value="ADENINE NUCLEOTIDE ALPHA HYDROLASES-LIKE SUPERFAMILY PROTEIN"/>
    <property type="match status" value="1"/>
</dbReference>
<feature type="domain" description="UspA" evidence="1">
    <location>
        <begin position="9"/>
        <end position="157"/>
    </location>
</feature>
<reference evidence="3" key="1">
    <citation type="submission" date="2025-08" db="UniProtKB">
        <authorList>
            <consortium name="RefSeq"/>
        </authorList>
    </citation>
    <scope>IDENTIFICATION</scope>
    <source>
        <tissue evidence="3">Young leaves</tissue>
    </source>
</reference>
<protein>
    <submittedName>
        <fullName evidence="3">Universal stress protein PHOS32-like</fullName>
    </submittedName>
</protein>
<proteinExistence type="predicted"/>
<keyword evidence="2" id="KW-1185">Reference proteome</keyword>
<evidence type="ECO:0000313" key="3">
    <source>
        <dbReference type="RefSeq" id="XP_022999559.1"/>
    </source>
</evidence>
<sequence>MGDVSERERKILVAVDEGEESLYALSWCLRNVISQNSKDTLILLYARPPRPIYTAMDGTGYLFSADIMATMERHSRDVAAAIVAKAKKLCKDLNNVKVETRVESGDARDVICEMVEKLGADVLVMGCHGYGPIKRALIGSVSNHCAKIVKCPILIVKKPKDSAAQLSK</sequence>
<organism evidence="2 3">
    <name type="scientific">Cucurbita maxima</name>
    <name type="common">Pumpkin</name>
    <name type="synonym">Winter squash</name>
    <dbReference type="NCBI Taxonomy" id="3661"/>
    <lineage>
        <taxon>Eukaryota</taxon>
        <taxon>Viridiplantae</taxon>
        <taxon>Streptophyta</taxon>
        <taxon>Embryophyta</taxon>
        <taxon>Tracheophyta</taxon>
        <taxon>Spermatophyta</taxon>
        <taxon>Magnoliopsida</taxon>
        <taxon>eudicotyledons</taxon>
        <taxon>Gunneridae</taxon>
        <taxon>Pentapetalae</taxon>
        <taxon>rosids</taxon>
        <taxon>fabids</taxon>
        <taxon>Cucurbitales</taxon>
        <taxon>Cucurbitaceae</taxon>
        <taxon>Cucurbiteae</taxon>
        <taxon>Cucurbita</taxon>
    </lineage>
</organism>
<accession>A0A6J1KHF4</accession>
<gene>
    <name evidence="3" type="primary">LOC111493887</name>
</gene>
<dbReference type="PANTHER" id="PTHR31964:SF125">
    <property type="entry name" value="OS05G0357525 PROTEIN"/>
    <property type="match status" value="1"/>
</dbReference>
<dbReference type="Gene3D" id="3.40.50.620">
    <property type="entry name" value="HUPs"/>
    <property type="match status" value="1"/>
</dbReference>
<dbReference type="PRINTS" id="PR01438">
    <property type="entry name" value="UNVRSLSTRESS"/>
</dbReference>
<dbReference type="AlphaFoldDB" id="A0A6J1KHF4"/>
<dbReference type="GeneID" id="111493887"/>
<dbReference type="Pfam" id="PF00582">
    <property type="entry name" value="Usp"/>
    <property type="match status" value="1"/>
</dbReference>
<dbReference type="CDD" id="cd23659">
    <property type="entry name" value="USP_At3g01520-like"/>
    <property type="match status" value="1"/>
</dbReference>